<organism evidence="1 2">
    <name type="scientific">Pelotomaculum schinkii</name>
    <dbReference type="NCBI Taxonomy" id="78350"/>
    <lineage>
        <taxon>Bacteria</taxon>
        <taxon>Bacillati</taxon>
        <taxon>Bacillota</taxon>
        <taxon>Clostridia</taxon>
        <taxon>Eubacteriales</taxon>
        <taxon>Desulfotomaculaceae</taxon>
        <taxon>Pelotomaculum</taxon>
    </lineage>
</organism>
<dbReference type="Proteomes" id="UP000298324">
    <property type="component" value="Unassembled WGS sequence"/>
</dbReference>
<evidence type="ECO:0000313" key="1">
    <source>
        <dbReference type="EMBL" id="TEB04532.1"/>
    </source>
</evidence>
<dbReference type="EMBL" id="QFGA01000003">
    <property type="protein sequence ID" value="TEB04532.1"/>
    <property type="molecule type" value="Genomic_DNA"/>
</dbReference>
<dbReference type="SUPFAM" id="SSF54637">
    <property type="entry name" value="Thioesterase/thiol ester dehydrase-isomerase"/>
    <property type="match status" value="1"/>
</dbReference>
<evidence type="ECO:0000313" key="2">
    <source>
        <dbReference type="Proteomes" id="UP000298324"/>
    </source>
</evidence>
<accession>A0A4Y7R715</accession>
<dbReference type="Gene3D" id="3.10.129.10">
    <property type="entry name" value="Hotdog Thioesterase"/>
    <property type="match status" value="1"/>
</dbReference>
<proteinExistence type="predicted"/>
<dbReference type="RefSeq" id="WP_190258910.1">
    <property type="nucleotide sequence ID" value="NZ_QFGA01000003.1"/>
</dbReference>
<evidence type="ECO:0008006" key="3">
    <source>
        <dbReference type="Google" id="ProtNLM"/>
    </source>
</evidence>
<name>A0A4Y7R715_9FIRM</name>
<keyword evidence="2" id="KW-1185">Reference proteome</keyword>
<gene>
    <name evidence="1" type="ORF">Psch_03292</name>
</gene>
<reference evidence="1 2" key="1">
    <citation type="journal article" date="2018" name="Environ. Microbiol.">
        <title>Novel energy conservation strategies and behaviour of Pelotomaculum schinkii driving syntrophic propionate catabolism.</title>
        <authorList>
            <person name="Hidalgo-Ahumada C.A.P."/>
            <person name="Nobu M.K."/>
            <person name="Narihiro T."/>
            <person name="Tamaki H."/>
            <person name="Liu W.T."/>
            <person name="Kamagata Y."/>
            <person name="Stams A.J.M."/>
            <person name="Imachi H."/>
            <person name="Sousa D.Z."/>
        </authorList>
    </citation>
    <scope>NUCLEOTIDE SEQUENCE [LARGE SCALE GENOMIC DNA]</scope>
    <source>
        <strain evidence="1 2">HH</strain>
    </source>
</reference>
<sequence length="78" mass="9367">MKGYRFKHRLRVRYSEVDTQQIVFNSNYLKCINIAASEYFCEVLQIDLFELEQSEIIDRVLSKRQPWSTINLHHCMIG</sequence>
<dbReference type="InterPro" id="IPR029069">
    <property type="entry name" value="HotDog_dom_sf"/>
</dbReference>
<protein>
    <recommendedName>
        <fullName evidence="3">Acyl-CoA thioesterase</fullName>
    </recommendedName>
</protein>
<comment type="caution">
    <text evidence="1">The sequence shown here is derived from an EMBL/GenBank/DDBJ whole genome shotgun (WGS) entry which is preliminary data.</text>
</comment>
<dbReference type="AlphaFoldDB" id="A0A4Y7R715"/>